<dbReference type="Gene3D" id="1.10.10.410">
    <property type="match status" value="1"/>
</dbReference>
<dbReference type="SUPFAM" id="SSF89095">
    <property type="entry name" value="GatB/YqeY motif"/>
    <property type="match status" value="1"/>
</dbReference>
<proteinExistence type="predicted"/>
<organism evidence="1 2">
    <name type="scientific">Candidatus Scatocola faecipullorum</name>
    <dbReference type="NCBI Taxonomy" id="2840917"/>
    <lineage>
        <taxon>Bacteria</taxon>
        <taxon>Pseudomonadati</taxon>
        <taxon>Pseudomonadota</taxon>
        <taxon>Alphaproteobacteria</taxon>
        <taxon>Rhodospirillales</taxon>
        <taxon>Rhodospirillaceae</taxon>
        <taxon>Rhodospirillaceae incertae sedis</taxon>
        <taxon>Candidatus Scatocola</taxon>
    </lineage>
</organism>
<sequence>MLREDLQKALKESMLNKDMTTVGAVRLIIAGMKEKDVEARGKGQKEASEAELLSMMQGMIKQRNDSIKMYLDGHRQDLADKEMSEIKVIEKFLPKQMSEAEIEAVLKTIIASTGASSMKDMGKVMGELKAKYAGQLDMGKASGMIKSLLQ</sequence>
<dbReference type="Proteomes" id="UP000824107">
    <property type="component" value="Unassembled WGS sequence"/>
</dbReference>
<dbReference type="GO" id="GO:0016884">
    <property type="term" value="F:carbon-nitrogen ligase activity, with glutamine as amido-N-donor"/>
    <property type="evidence" value="ECO:0007669"/>
    <property type="project" value="InterPro"/>
</dbReference>
<dbReference type="InterPro" id="IPR042184">
    <property type="entry name" value="YqeY/Aim41_N"/>
</dbReference>
<reference evidence="1" key="2">
    <citation type="journal article" date="2021" name="PeerJ">
        <title>Extensive microbial diversity within the chicken gut microbiome revealed by metagenomics and culture.</title>
        <authorList>
            <person name="Gilroy R."/>
            <person name="Ravi A."/>
            <person name="Getino M."/>
            <person name="Pursley I."/>
            <person name="Horton D.L."/>
            <person name="Alikhan N.F."/>
            <person name="Baker D."/>
            <person name="Gharbi K."/>
            <person name="Hall N."/>
            <person name="Watson M."/>
            <person name="Adriaenssens E.M."/>
            <person name="Foster-Nyarko E."/>
            <person name="Jarju S."/>
            <person name="Secka A."/>
            <person name="Antonio M."/>
            <person name="Oren A."/>
            <person name="Chaudhuri R.R."/>
            <person name="La Ragione R."/>
            <person name="Hildebrand F."/>
            <person name="Pallen M.J."/>
        </authorList>
    </citation>
    <scope>NUCLEOTIDE SEQUENCE</scope>
    <source>
        <strain evidence="1">ChiW3-316</strain>
    </source>
</reference>
<protein>
    <submittedName>
        <fullName evidence="1">GatB/YqeY domain-containing protein</fullName>
    </submittedName>
</protein>
<dbReference type="InterPro" id="IPR019004">
    <property type="entry name" value="YqeY/Aim41"/>
</dbReference>
<accession>A0A9D1SB49</accession>
<evidence type="ECO:0000313" key="1">
    <source>
        <dbReference type="EMBL" id="HIU53914.1"/>
    </source>
</evidence>
<name>A0A9D1SB49_9PROT</name>
<dbReference type="Pfam" id="PF09424">
    <property type="entry name" value="YqeY"/>
    <property type="match status" value="1"/>
</dbReference>
<dbReference type="PANTHER" id="PTHR28055">
    <property type="entry name" value="ALTERED INHERITANCE OF MITOCHONDRIA PROTEIN 41, MITOCHONDRIAL"/>
    <property type="match status" value="1"/>
</dbReference>
<dbReference type="InterPro" id="IPR023168">
    <property type="entry name" value="GatB_Yqey_C_2"/>
</dbReference>
<evidence type="ECO:0000313" key="2">
    <source>
        <dbReference type="Proteomes" id="UP000824107"/>
    </source>
</evidence>
<dbReference type="AlphaFoldDB" id="A0A9D1SB49"/>
<gene>
    <name evidence="1" type="ORF">IAD20_07535</name>
</gene>
<dbReference type="EMBL" id="DVNC01000051">
    <property type="protein sequence ID" value="HIU53914.1"/>
    <property type="molecule type" value="Genomic_DNA"/>
</dbReference>
<comment type="caution">
    <text evidence="1">The sequence shown here is derived from an EMBL/GenBank/DDBJ whole genome shotgun (WGS) entry which is preliminary data.</text>
</comment>
<dbReference type="PANTHER" id="PTHR28055:SF1">
    <property type="entry name" value="ALTERED INHERITANCE OF MITOCHONDRIA PROTEIN 41, MITOCHONDRIAL"/>
    <property type="match status" value="1"/>
</dbReference>
<reference evidence="1" key="1">
    <citation type="submission" date="2020-10" db="EMBL/GenBank/DDBJ databases">
        <authorList>
            <person name="Gilroy R."/>
        </authorList>
    </citation>
    <scope>NUCLEOTIDE SEQUENCE</scope>
    <source>
        <strain evidence="1">ChiW3-316</strain>
    </source>
</reference>
<dbReference type="Gene3D" id="1.10.1510.10">
    <property type="entry name" value="Uncharacterised protein YqeY/AIM41 PF09424, N-terminal domain"/>
    <property type="match status" value="1"/>
</dbReference>
<dbReference type="InterPro" id="IPR003789">
    <property type="entry name" value="Asn/Gln_tRNA_amidoTrase-B-like"/>
</dbReference>